<dbReference type="InterPro" id="IPR000792">
    <property type="entry name" value="Tscrpt_reg_LuxR_C"/>
</dbReference>
<dbReference type="EMBL" id="OUNR01000003">
    <property type="protein sequence ID" value="SPP64243.1"/>
    <property type="molecule type" value="Genomic_DNA"/>
</dbReference>
<keyword evidence="1 5" id="KW-0597">Phosphoprotein</keyword>
<evidence type="ECO:0000259" key="7">
    <source>
        <dbReference type="PROSITE" id="PS50110"/>
    </source>
</evidence>
<evidence type="ECO:0000256" key="4">
    <source>
        <dbReference type="ARBA" id="ARBA00023163"/>
    </source>
</evidence>
<accession>A0A330L355</accession>
<dbReference type="OrthoDB" id="9780153at2"/>
<evidence type="ECO:0000256" key="2">
    <source>
        <dbReference type="ARBA" id="ARBA00023015"/>
    </source>
</evidence>
<dbReference type="Proteomes" id="UP000248168">
    <property type="component" value="Unassembled WGS sequence"/>
</dbReference>
<sequence length="220" mass="23661">MRATSKAVRILLVDDHALFRAGLCALLQSFEGVQVVAEAGSGPDAIKLVERDRPNLVLMDIALPGLSGIEAAARITASWPQVRVIILSMHSNEEYVRQALRAGASGYLLKGAEPPELELALKAVMRGETYLAPSVSKKVVDDYLRQGTAQNKGAVLSPRQCEVLKLIAEGGSTKEIAGKLDLSVKTVEGHRAELMRRLEIHDVAGLVRYAIRSGLVAVDS</sequence>
<name>A0A330L355_9BACT</name>
<evidence type="ECO:0000313" key="8">
    <source>
        <dbReference type="EMBL" id="SPP64243.1"/>
    </source>
</evidence>
<keyword evidence="3" id="KW-0238">DNA-binding</keyword>
<dbReference type="SMART" id="SM00448">
    <property type="entry name" value="REC"/>
    <property type="match status" value="1"/>
</dbReference>
<dbReference type="Gene3D" id="3.40.50.2300">
    <property type="match status" value="1"/>
</dbReference>
<keyword evidence="9" id="KW-1185">Reference proteome</keyword>
<dbReference type="GO" id="GO:0003677">
    <property type="term" value="F:DNA binding"/>
    <property type="evidence" value="ECO:0007669"/>
    <property type="project" value="UniProtKB-KW"/>
</dbReference>
<reference evidence="9" key="1">
    <citation type="submission" date="2018-04" db="EMBL/GenBank/DDBJ databases">
        <authorList>
            <person name="Lucker S."/>
            <person name="Sakoula D."/>
        </authorList>
    </citation>
    <scope>NUCLEOTIDE SEQUENCE [LARGE SCALE GENOMIC DNA]</scope>
</reference>
<dbReference type="InParanoid" id="A0A330L355"/>
<feature type="modified residue" description="4-aspartylphosphate" evidence="5">
    <location>
        <position position="60"/>
    </location>
</feature>
<dbReference type="InterPro" id="IPR016032">
    <property type="entry name" value="Sig_transdc_resp-reg_C-effctor"/>
</dbReference>
<dbReference type="PROSITE" id="PS50110">
    <property type="entry name" value="RESPONSE_REGULATORY"/>
    <property type="match status" value="1"/>
</dbReference>
<evidence type="ECO:0000259" key="6">
    <source>
        <dbReference type="PROSITE" id="PS50043"/>
    </source>
</evidence>
<dbReference type="RefSeq" id="WP_121988662.1">
    <property type="nucleotide sequence ID" value="NZ_OUNR01000003.1"/>
</dbReference>
<dbReference type="AlphaFoldDB" id="A0A330L355"/>
<dbReference type="SUPFAM" id="SSF52172">
    <property type="entry name" value="CheY-like"/>
    <property type="match status" value="1"/>
</dbReference>
<gene>
    <name evidence="8" type="ORF">NITLEN_110009</name>
</gene>
<keyword evidence="4" id="KW-0804">Transcription</keyword>
<dbReference type="Pfam" id="PF00072">
    <property type="entry name" value="Response_reg"/>
    <property type="match status" value="1"/>
</dbReference>
<keyword evidence="2" id="KW-0805">Transcription regulation</keyword>
<dbReference type="GO" id="GO:0000160">
    <property type="term" value="P:phosphorelay signal transduction system"/>
    <property type="evidence" value="ECO:0007669"/>
    <property type="project" value="InterPro"/>
</dbReference>
<dbReference type="SUPFAM" id="SSF46894">
    <property type="entry name" value="C-terminal effector domain of the bipartite response regulators"/>
    <property type="match status" value="1"/>
</dbReference>
<dbReference type="InterPro" id="IPR011006">
    <property type="entry name" value="CheY-like_superfamily"/>
</dbReference>
<dbReference type="InterPro" id="IPR001789">
    <property type="entry name" value="Sig_transdc_resp-reg_receiver"/>
</dbReference>
<organism evidence="8 9">
    <name type="scientific">Nitrospira lenta</name>
    <dbReference type="NCBI Taxonomy" id="1436998"/>
    <lineage>
        <taxon>Bacteria</taxon>
        <taxon>Pseudomonadati</taxon>
        <taxon>Nitrospirota</taxon>
        <taxon>Nitrospiria</taxon>
        <taxon>Nitrospirales</taxon>
        <taxon>Nitrospiraceae</taxon>
        <taxon>Nitrospira</taxon>
    </lineage>
</organism>
<evidence type="ECO:0000256" key="3">
    <source>
        <dbReference type="ARBA" id="ARBA00023125"/>
    </source>
</evidence>
<dbReference type="PRINTS" id="PR00038">
    <property type="entry name" value="HTHLUXR"/>
</dbReference>
<dbReference type="CDD" id="cd17535">
    <property type="entry name" value="REC_NarL-like"/>
    <property type="match status" value="1"/>
</dbReference>
<dbReference type="FunCoup" id="A0A330L355">
    <property type="interactions" value="163"/>
</dbReference>
<dbReference type="PROSITE" id="PS50043">
    <property type="entry name" value="HTH_LUXR_2"/>
    <property type="match status" value="1"/>
</dbReference>
<dbReference type="SMART" id="SM00421">
    <property type="entry name" value="HTH_LUXR"/>
    <property type="match status" value="1"/>
</dbReference>
<dbReference type="PANTHER" id="PTHR43214:SF41">
    <property type="entry name" value="NITRATE_NITRITE RESPONSE REGULATOR PROTEIN NARP"/>
    <property type="match status" value="1"/>
</dbReference>
<evidence type="ECO:0000256" key="5">
    <source>
        <dbReference type="PROSITE-ProRule" id="PRU00169"/>
    </source>
</evidence>
<dbReference type="CDD" id="cd06170">
    <property type="entry name" value="LuxR_C_like"/>
    <property type="match status" value="1"/>
</dbReference>
<feature type="domain" description="Response regulatory" evidence="7">
    <location>
        <begin position="9"/>
        <end position="125"/>
    </location>
</feature>
<proteinExistence type="predicted"/>
<dbReference type="InterPro" id="IPR039420">
    <property type="entry name" value="WalR-like"/>
</dbReference>
<dbReference type="GO" id="GO:0006355">
    <property type="term" value="P:regulation of DNA-templated transcription"/>
    <property type="evidence" value="ECO:0007669"/>
    <property type="project" value="InterPro"/>
</dbReference>
<protein>
    <submittedName>
        <fullName evidence="8">Two component transcriptional regulator, LuxR family</fullName>
    </submittedName>
</protein>
<evidence type="ECO:0000256" key="1">
    <source>
        <dbReference type="ARBA" id="ARBA00022553"/>
    </source>
</evidence>
<feature type="domain" description="HTH luxR-type" evidence="6">
    <location>
        <begin position="149"/>
        <end position="214"/>
    </location>
</feature>
<dbReference type="InterPro" id="IPR058245">
    <property type="entry name" value="NreC/VraR/RcsB-like_REC"/>
</dbReference>
<dbReference type="Pfam" id="PF00196">
    <property type="entry name" value="GerE"/>
    <property type="match status" value="1"/>
</dbReference>
<dbReference type="PANTHER" id="PTHR43214">
    <property type="entry name" value="TWO-COMPONENT RESPONSE REGULATOR"/>
    <property type="match status" value="1"/>
</dbReference>
<evidence type="ECO:0000313" key="9">
    <source>
        <dbReference type="Proteomes" id="UP000248168"/>
    </source>
</evidence>